<evidence type="ECO:0000256" key="1">
    <source>
        <dbReference type="ARBA" id="ARBA00024322"/>
    </source>
</evidence>
<dbReference type="InterPro" id="IPR044872">
    <property type="entry name" value="CcmK/CsoS1_BMC"/>
</dbReference>
<dbReference type="InterPro" id="IPR000249">
    <property type="entry name" value="BMC_dom"/>
</dbReference>
<dbReference type="PANTHER" id="PTHR33941:SF11">
    <property type="entry name" value="BACTERIAL MICROCOMPARTMENT SHELL PROTEIN PDUJ"/>
    <property type="match status" value="1"/>
</dbReference>
<dbReference type="InterPro" id="IPR011238">
    <property type="entry name" value="Micro_shell_prot_PduT"/>
</dbReference>
<dbReference type="InterPro" id="IPR037233">
    <property type="entry name" value="CcmK-like_sf"/>
</dbReference>
<accession>A0AAE3E0Z5</accession>
<evidence type="ECO:0000313" key="6">
    <source>
        <dbReference type="Proteomes" id="UP001198242"/>
    </source>
</evidence>
<reference evidence="5 6" key="1">
    <citation type="submission" date="2021-10" db="EMBL/GenBank/DDBJ databases">
        <title>Anaerobic single-cell dispensing facilitates the cultivation of human gut bacteria.</title>
        <authorList>
            <person name="Afrizal A."/>
        </authorList>
    </citation>
    <scope>NUCLEOTIDE SEQUENCE [LARGE SCALE GENOMIC DNA]</scope>
    <source>
        <strain evidence="5 6">CLA-AA-H232</strain>
    </source>
</reference>
<evidence type="ECO:0000313" key="5">
    <source>
        <dbReference type="EMBL" id="MCC2211593.1"/>
    </source>
</evidence>
<evidence type="ECO:0000259" key="4">
    <source>
        <dbReference type="PROSITE" id="PS51930"/>
    </source>
</evidence>
<organism evidence="5 6">
    <name type="scientific">Hominilimicola fabiformis</name>
    <dbReference type="NCBI Taxonomy" id="2885356"/>
    <lineage>
        <taxon>Bacteria</taxon>
        <taxon>Bacillati</taxon>
        <taxon>Bacillota</taxon>
        <taxon>Clostridia</taxon>
        <taxon>Eubacteriales</taxon>
        <taxon>Oscillospiraceae</taxon>
        <taxon>Hominilimicola</taxon>
    </lineage>
</organism>
<dbReference type="SMART" id="SM00877">
    <property type="entry name" value="BMC"/>
    <property type="match status" value="2"/>
</dbReference>
<sequence length="182" mass="18736">MMNSIGLVEVKNVSKGIVVTDEMLKSAGIVLISSGSVCPGKFVTIVGGELSAIHAAVDRAELIAEDALIDKFVIGNLGDNVFEAICGTADVKEKKAFGIVETFTAASAIQAADAAVKAGDIELIEVRVARGLGGKCFVSMTGDVADVKAGVEAGARIATEQGVLINTEVIANPHPELWEAVL</sequence>
<gene>
    <name evidence="5" type="ORF">LKE05_12465</name>
</gene>
<dbReference type="InterPro" id="IPR050575">
    <property type="entry name" value="BMC_shell"/>
</dbReference>
<dbReference type="PIRSF" id="PIRSF034834">
    <property type="entry name" value="PduT"/>
    <property type="match status" value="1"/>
</dbReference>
<dbReference type="CDD" id="cd07053">
    <property type="entry name" value="BMC_PduT_repeat1"/>
    <property type="match status" value="1"/>
</dbReference>
<dbReference type="Proteomes" id="UP001198242">
    <property type="component" value="Unassembled WGS sequence"/>
</dbReference>
<evidence type="ECO:0000256" key="2">
    <source>
        <dbReference type="ARBA" id="ARBA00024446"/>
    </source>
</evidence>
<dbReference type="CDD" id="cd07054">
    <property type="entry name" value="BMC_PduT_repeat2"/>
    <property type="match status" value="1"/>
</dbReference>
<dbReference type="RefSeq" id="WP_118446613.1">
    <property type="nucleotide sequence ID" value="NZ_JAJEQM010000020.1"/>
</dbReference>
<protein>
    <submittedName>
        <fullName evidence="5">BMC domain-containing protein</fullName>
    </submittedName>
</protein>
<dbReference type="EMBL" id="JAJEQM010000020">
    <property type="protein sequence ID" value="MCC2211593.1"/>
    <property type="molecule type" value="Genomic_DNA"/>
</dbReference>
<dbReference type="AlphaFoldDB" id="A0AAE3E0Z5"/>
<dbReference type="PROSITE" id="PS51930">
    <property type="entry name" value="BMC_2"/>
    <property type="match status" value="2"/>
</dbReference>
<dbReference type="Pfam" id="PF00936">
    <property type="entry name" value="BMC"/>
    <property type="match status" value="2"/>
</dbReference>
<comment type="caution">
    <text evidence="5">The sequence shown here is derived from an EMBL/GenBank/DDBJ whole genome shotgun (WGS) entry which is preliminary data.</text>
</comment>
<feature type="domain" description="BMC" evidence="4">
    <location>
        <begin position="4"/>
        <end position="86"/>
    </location>
</feature>
<keyword evidence="2" id="KW-1283">Bacterial microcompartment</keyword>
<keyword evidence="6" id="KW-1185">Reference proteome</keyword>
<dbReference type="PANTHER" id="PTHR33941">
    <property type="entry name" value="PROPANEDIOL UTILIZATION PROTEIN PDUA"/>
    <property type="match status" value="1"/>
</dbReference>
<proteinExistence type="inferred from homology"/>
<comment type="subcellular location">
    <subcellularLocation>
        <location evidence="1">Bacterial microcompartment</location>
    </subcellularLocation>
</comment>
<feature type="domain" description="BMC" evidence="4">
    <location>
        <begin position="96"/>
        <end position="182"/>
    </location>
</feature>
<evidence type="ECO:0000256" key="3">
    <source>
        <dbReference type="PROSITE-ProRule" id="PRU01278"/>
    </source>
</evidence>
<dbReference type="SUPFAM" id="SSF143414">
    <property type="entry name" value="CcmK-like"/>
    <property type="match status" value="2"/>
</dbReference>
<dbReference type="GO" id="GO:0031469">
    <property type="term" value="C:bacterial microcompartment"/>
    <property type="evidence" value="ECO:0007669"/>
    <property type="project" value="UniProtKB-SubCell"/>
</dbReference>
<comment type="similarity">
    <text evidence="3">Belongs to the bacterial microcompartments protein family.</text>
</comment>
<name>A0AAE3E0Z5_9FIRM</name>
<dbReference type="Gene3D" id="3.30.70.1710">
    <property type="match status" value="2"/>
</dbReference>